<keyword evidence="3 6" id="KW-0812">Transmembrane</keyword>
<evidence type="ECO:0000256" key="2">
    <source>
        <dbReference type="ARBA" id="ARBA00022475"/>
    </source>
</evidence>
<gene>
    <name evidence="7" type="ORF">MPLG2_2236</name>
</gene>
<feature type="transmembrane region" description="Helical" evidence="6">
    <location>
        <begin position="38"/>
        <end position="59"/>
    </location>
</feature>
<evidence type="ECO:0000313" key="7">
    <source>
        <dbReference type="EMBL" id="SPD87266.1"/>
    </source>
</evidence>
<keyword evidence="8" id="KW-1185">Reference proteome</keyword>
<dbReference type="KEGG" id="mgg:MPLG2_2236"/>
<keyword evidence="5 6" id="KW-0472">Membrane</keyword>
<feature type="transmembrane region" description="Helical" evidence="6">
    <location>
        <begin position="328"/>
        <end position="352"/>
    </location>
</feature>
<dbReference type="CDD" id="cd06580">
    <property type="entry name" value="TM_PBP1_transp_TpRbsC_like"/>
    <property type="match status" value="1"/>
</dbReference>
<evidence type="ECO:0000256" key="3">
    <source>
        <dbReference type="ARBA" id="ARBA00022692"/>
    </source>
</evidence>
<keyword evidence="4 6" id="KW-1133">Transmembrane helix</keyword>
<proteinExistence type="predicted"/>
<evidence type="ECO:0000256" key="6">
    <source>
        <dbReference type="SAM" id="Phobius"/>
    </source>
</evidence>
<dbReference type="RefSeq" id="WP_105186031.1">
    <property type="nucleotide sequence ID" value="NZ_BAAAGO010000004.1"/>
</dbReference>
<dbReference type="InterPro" id="IPR001851">
    <property type="entry name" value="ABC_transp_permease"/>
</dbReference>
<evidence type="ECO:0000256" key="1">
    <source>
        <dbReference type="ARBA" id="ARBA00004651"/>
    </source>
</evidence>
<dbReference type="EMBL" id="LT985188">
    <property type="protein sequence ID" value="SPD87266.1"/>
    <property type="molecule type" value="Genomic_DNA"/>
</dbReference>
<dbReference type="Pfam" id="PF02653">
    <property type="entry name" value="BPD_transp_2"/>
    <property type="match status" value="1"/>
</dbReference>
<comment type="subcellular location">
    <subcellularLocation>
        <location evidence="1">Cell membrane</location>
        <topology evidence="1">Multi-pass membrane protein</topology>
    </subcellularLocation>
</comment>
<evidence type="ECO:0000313" key="8">
    <source>
        <dbReference type="Proteomes" id="UP000238164"/>
    </source>
</evidence>
<feature type="transmembrane region" description="Helical" evidence="6">
    <location>
        <begin position="165"/>
        <end position="185"/>
    </location>
</feature>
<dbReference type="GO" id="GO:0005886">
    <property type="term" value="C:plasma membrane"/>
    <property type="evidence" value="ECO:0007669"/>
    <property type="project" value="UniProtKB-SubCell"/>
</dbReference>
<sequence>MSTATEEPHVPSLTDAPEELHFEVLESRDARRARLSSGVLIVVVGLLLGVLFFSTSGVARFALSDAFAEVQLPTIELPGAPVVAICAVLCLLAGAGFISGRLRNRMPMVAGLVAGIAVVLGFLTWAAAGRDLPFPVANQLAGTVFTATPLIFGALCGVVGERSGVVNVAIEGQFLTAAFAAALTGSITKSIWAALIAAVFAGVLMAALLALFAIKYLVDQVVLGVVINLLASGITGFLFDQLVQPNSRALNSAPTMDPISIPFLADLPFVGPVLFQQTILVYLAIVAVVVVWWLLYRTRWGLRVRAVGEHPKAADTVGISVKRVRWQAVLVAGIFSGLGGAFFTVGSVGVFSKDLTVGNGFIALAAVIMGRWHPVLAASMALFFGFVVQMASQLQTLNTPVPSQFLLMLPYLATIIAVAGLIGRTRAPAADGVAYTK</sequence>
<name>A0A2N9JHN6_9ACTN</name>
<dbReference type="PANTHER" id="PTHR43370:SF1">
    <property type="entry name" value="GUANOSINE ABC TRANSPORTER PERMEASE PROTEIN NUPQ"/>
    <property type="match status" value="1"/>
</dbReference>
<dbReference type="Proteomes" id="UP000238164">
    <property type="component" value="Chromosome 1"/>
</dbReference>
<reference evidence="7 8" key="1">
    <citation type="submission" date="2018-02" db="EMBL/GenBank/DDBJ databases">
        <authorList>
            <person name="Cohen D.B."/>
            <person name="Kent A.D."/>
        </authorList>
    </citation>
    <scope>NUCLEOTIDE SEQUENCE [LARGE SCALE GENOMIC DNA]</scope>
    <source>
        <strain evidence="7">1</strain>
    </source>
</reference>
<organism evidence="7 8">
    <name type="scientific">Micropruina glycogenica</name>
    <dbReference type="NCBI Taxonomy" id="75385"/>
    <lineage>
        <taxon>Bacteria</taxon>
        <taxon>Bacillati</taxon>
        <taxon>Actinomycetota</taxon>
        <taxon>Actinomycetes</taxon>
        <taxon>Propionibacteriales</taxon>
        <taxon>Nocardioidaceae</taxon>
        <taxon>Micropruina</taxon>
    </lineage>
</organism>
<feature type="transmembrane region" description="Helical" evidence="6">
    <location>
        <begin position="404"/>
        <end position="423"/>
    </location>
</feature>
<feature type="transmembrane region" description="Helical" evidence="6">
    <location>
        <begin position="221"/>
        <end position="239"/>
    </location>
</feature>
<dbReference type="GO" id="GO:0022857">
    <property type="term" value="F:transmembrane transporter activity"/>
    <property type="evidence" value="ECO:0007669"/>
    <property type="project" value="InterPro"/>
</dbReference>
<feature type="transmembrane region" description="Helical" evidence="6">
    <location>
        <begin position="372"/>
        <end position="392"/>
    </location>
</feature>
<dbReference type="PANTHER" id="PTHR43370">
    <property type="entry name" value="SUGAR ABC TRANSPORTER INTEGRAL MEMBRANE PROTEIN-RELATED"/>
    <property type="match status" value="1"/>
</dbReference>
<accession>A0A2N9JHN6</accession>
<feature type="transmembrane region" description="Helical" evidence="6">
    <location>
        <begin position="109"/>
        <end position="128"/>
    </location>
</feature>
<feature type="transmembrane region" description="Helical" evidence="6">
    <location>
        <begin position="191"/>
        <end position="214"/>
    </location>
</feature>
<protein>
    <submittedName>
        <fullName evidence="7">Nucleoside ABC transporter membrane protein</fullName>
    </submittedName>
</protein>
<dbReference type="AlphaFoldDB" id="A0A2N9JHN6"/>
<keyword evidence="2" id="KW-1003">Cell membrane</keyword>
<evidence type="ECO:0000256" key="5">
    <source>
        <dbReference type="ARBA" id="ARBA00023136"/>
    </source>
</evidence>
<evidence type="ECO:0000256" key="4">
    <source>
        <dbReference type="ARBA" id="ARBA00022989"/>
    </source>
</evidence>
<dbReference type="OrthoDB" id="9792579at2"/>
<feature type="transmembrane region" description="Helical" evidence="6">
    <location>
        <begin position="79"/>
        <end position="97"/>
    </location>
</feature>
<feature type="transmembrane region" description="Helical" evidence="6">
    <location>
        <begin position="274"/>
        <end position="295"/>
    </location>
</feature>
<feature type="transmembrane region" description="Helical" evidence="6">
    <location>
        <begin position="140"/>
        <end position="158"/>
    </location>
</feature>